<gene>
    <name evidence="2" type="ORF">A2261_01540</name>
</gene>
<organism evidence="2 3">
    <name type="scientific">Candidatus Magasanikbacteria bacterium RIFOXYA2_FULL_44_8</name>
    <dbReference type="NCBI Taxonomy" id="1798696"/>
    <lineage>
        <taxon>Bacteria</taxon>
        <taxon>Candidatus Magasanikiibacteriota</taxon>
    </lineage>
</organism>
<reference evidence="2 3" key="1">
    <citation type="journal article" date="2016" name="Nat. Commun.">
        <title>Thousands of microbial genomes shed light on interconnected biogeochemical processes in an aquifer system.</title>
        <authorList>
            <person name="Anantharaman K."/>
            <person name="Brown C.T."/>
            <person name="Hug L.A."/>
            <person name="Sharon I."/>
            <person name="Castelle C.J."/>
            <person name="Probst A.J."/>
            <person name="Thomas B.C."/>
            <person name="Singh A."/>
            <person name="Wilkins M.J."/>
            <person name="Karaoz U."/>
            <person name="Brodie E.L."/>
            <person name="Williams K.H."/>
            <person name="Hubbard S.S."/>
            <person name="Banfield J.F."/>
        </authorList>
    </citation>
    <scope>NUCLEOTIDE SEQUENCE [LARGE SCALE GENOMIC DNA]</scope>
</reference>
<dbReference type="AlphaFoldDB" id="A0A1F6NLC2"/>
<feature type="signal peptide" evidence="1">
    <location>
        <begin position="1"/>
        <end position="20"/>
    </location>
</feature>
<evidence type="ECO:0000313" key="2">
    <source>
        <dbReference type="EMBL" id="OGH84444.1"/>
    </source>
</evidence>
<sequence>MKKVSMFLLFTAILALPVIAGCSWKKDKEPAAALLIPPFSLYQTQIIDTSTPASNPNNFTTVPDLPSTTTVAGASNPQNQTFSSVSNAMDKLLSLKCPYIDSYGKKVVAFVKERKILINSNDPDDNKNKDSHILFKYNQAWIWNISAANGVTINLDTLPIDKSFKMGKTVIRSTADVINVLEEKKNNCEVADLSNDMFEPPQNIKFVGNAETSL</sequence>
<dbReference type="Proteomes" id="UP000177803">
    <property type="component" value="Unassembled WGS sequence"/>
</dbReference>
<feature type="chain" id="PRO_5009525793" description="Lipoprotein" evidence="1">
    <location>
        <begin position="21"/>
        <end position="214"/>
    </location>
</feature>
<evidence type="ECO:0000256" key="1">
    <source>
        <dbReference type="SAM" id="SignalP"/>
    </source>
</evidence>
<evidence type="ECO:0000313" key="3">
    <source>
        <dbReference type="Proteomes" id="UP000177803"/>
    </source>
</evidence>
<dbReference type="PROSITE" id="PS51257">
    <property type="entry name" value="PROKAR_LIPOPROTEIN"/>
    <property type="match status" value="1"/>
</dbReference>
<proteinExistence type="predicted"/>
<accession>A0A1F6NLC2</accession>
<comment type="caution">
    <text evidence="2">The sequence shown here is derived from an EMBL/GenBank/DDBJ whole genome shotgun (WGS) entry which is preliminary data.</text>
</comment>
<dbReference type="EMBL" id="MFQR01000020">
    <property type="protein sequence ID" value="OGH84444.1"/>
    <property type="molecule type" value="Genomic_DNA"/>
</dbReference>
<name>A0A1F6NLC2_9BACT</name>
<keyword evidence="1" id="KW-0732">Signal</keyword>
<protein>
    <recommendedName>
        <fullName evidence="4">Lipoprotein</fullName>
    </recommendedName>
</protein>
<evidence type="ECO:0008006" key="4">
    <source>
        <dbReference type="Google" id="ProtNLM"/>
    </source>
</evidence>